<dbReference type="RefSeq" id="YP_009430124.1">
    <property type="nucleotide sequence ID" value="NC_022098.1"/>
</dbReference>
<reference evidence="1 2" key="1">
    <citation type="journal article" date="2013" name="Science">
        <title>Pandoraviruses: amoeba viruses with genomes up to 2.5 Mb reaching that of parasitic eukaryotes.</title>
        <authorList>
            <person name="Philippe N."/>
            <person name="Legendre M."/>
            <person name="Doutre G."/>
            <person name="Coute Y."/>
            <person name="Poirot O."/>
            <person name="Lescot M."/>
            <person name="Arslan D."/>
            <person name="Seltzer V."/>
            <person name="Bertaux L."/>
            <person name="Bruley C."/>
            <person name="Garin J."/>
            <person name="Claverie J.M."/>
            <person name="Abergel C."/>
        </authorList>
    </citation>
    <scope>NUCLEOTIDE SEQUENCE [LARGE SCALE GENOMIC DNA]</scope>
</reference>
<dbReference type="EMBL" id="KC977571">
    <property type="protein sequence ID" value="ATE82285.1"/>
    <property type="molecule type" value="Genomic_DNA"/>
</dbReference>
<evidence type="ECO:0000313" key="2">
    <source>
        <dbReference type="Proteomes" id="UP000204584"/>
    </source>
</evidence>
<proteinExistence type="predicted"/>
<dbReference type="Proteomes" id="UP000204584">
    <property type="component" value="Segment"/>
</dbReference>
<accession>A0A291ATY3</accession>
<keyword evidence="2" id="KW-1185">Reference proteome</keyword>
<gene>
    <name evidence="1" type="ORF">psal_cds_1134</name>
</gene>
<organism evidence="1 2">
    <name type="scientific">Pandoravirus salinus</name>
    <dbReference type="NCBI Taxonomy" id="1349410"/>
    <lineage>
        <taxon>Viruses</taxon>
        <taxon>Pandoravirus</taxon>
    </lineage>
</organism>
<evidence type="ECO:0000313" key="1">
    <source>
        <dbReference type="EMBL" id="ATE82285.1"/>
    </source>
</evidence>
<dbReference type="KEGG" id="vg:34568374"/>
<name>A0A291ATY3_9VIRU</name>
<protein>
    <recommendedName>
        <fullName evidence="3">Ankyrin repeat domain containing protein</fullName>
    </recommendedName>
</protein>
<dbReference type="GeneID" id="34568374"/>
<sequence length="574" mass="62056">MHESGHTSKWHSLFFSIGRFVRLLASGAPPPALDLVIGAREKREEKCTTARATKKRKTCTRKKPTATRAQARQRRKRTATMAAMASATPTMGDAGPTVAWPKLPPELWREVLLHCLSDRDLYACLCAARCFHVLTPTDLEARFYADATVEGMCAAGDLIGLEYAARHQPASLPPIDWVACLYDAALLDRDEIIQCILRRPDCHIDVAEGWEQARAVVAETGNSMLRALAALGILVAPIVASDDVTDRMRVRDAMRRMDAVWTHASPDAKTRSVERCWHLGGAWANLVMRFVIQSDIHSRLHCVGAVKCLNQCTEPQQAHVTVGDRVGVRCVADQTATSGLSAVYKLVSEDRLDEAVGLVVDPRGAETPLPCDMSDATVCIVRASARAGRPDLLDALGCFEADRVGGAAAVAQEGGQNVRTVAFCEAATAGHVHILERLAVASPDLEASIRQVHPHILATAVVGGHADCARWLCERAFPAATAEAWCPSRGRYASALSLALAGRRTDVATVIFDAVDGEAAAHRAFDEAVSAGDLRAARYIRAVRSSLALRPAAARKSCLKDRTARMVLIPIDHD</sequence>
<evidence type="ECO:0008006" key="3">
    <source>
        <dbReference type="Google" id="ProtNLM"/>
    </source>
</evidence>